<dbReference type="EMBL" id="JABBFZ010000027">
    <property type="protein sequence ID" value="NML34888.1"/>
    <property type="molecule type" value="Genomic_DNA"/>
</dbReference>
<name>A0A7Y0A1U3_9BURK</name>
<evidence type="ECO:0000313" key="2">
    <source>
        <dbReference type="Proteomes" id="UP000583127"/>
    </source>
</evidence>
<evidence type="ECO:0000313" key="1">
    <source>
        <dbReference type="EMBL" id="NML34888.1"/>
    </source>
</evidence>
<dbReference type="AlphaFoldDB" id="A0A7Y0A1U3"/>
<reference evidence="1 2" key="1">
    <citation type="submission" date="2020-04" db="EMBL/GenBank/DDBJ databases">
        <title>Paraburkholderia sp. G-4-1-8 isolated from soil.</title>
        <authorList>
            <person name="Dahal R.H."/>
        </authorList>
    </citation>
    <scope>NUCLEOTIDE SEQUENCE [LARGE SCALE GENOMIC DNA]</scope>
    <source>
        <strain evidence="1 2">G-4-1-8</strain>
    </source>
</reference>
<proteinExistence type="predicted"/>
<protein>
    <submittedName>
        <fullName evidence="1">Uncharacterized protein</fullName>
    </submittedName>
</protein>
<comment type="caution">
    <text evidence="1">The sequence shown here is derived from an EMBL/GenBank/DDBJ whole genome shotgun (WGS) entry which is preliminary data.</text>
</comment>
<dbReference type="RefSeq" id="WP_169501077.1">
    <property type="nucleotide sequence ID" value="NZ_JABBFZ010000027.1"/>
</dbReference>
<sequence>MSAAHDKERAEERRQLDMILASFQRDGIATKTEAEKIDYLSAGLLVSYQLLRGIVGDEWVKGWLESALADVESGSSHVMIRKPS</sequence>
<accession>A0A7Y0A1U3</accession>
<dbReference type="Proteomes" id="UP000583127">
    <property type="component" value="Unassembled WGS sequence"/>
</dbReference>
<keyword evidence="2" id="KW-1185">Reference proteome</keyword>
<organism evidence="1 2">
    <name type="scientific">Paraburkholderia antibiotica</name>
    <dbReference type="NCBI Taxonomy" id="2728839"/>
    <lineage>
        <taxon>Bacteria</taxon>
        <taxon>Pseudomonadati</taxon>
        <taxon>Pseudomonadota</taxon>
        <taxon>Betaproteobacteria</taxon>
        <taxon>Burkholderiales</taxon>
        <taxon>Burkholderiaceae</taxon>
        <taxon>Paraburkholderia</taxon>
    </lineage>
</organism>
<gene>
    <name evidence="1" type="ORF">HHL14_29195</name>
</gene>